<feature type="coiled-coil region" evidence="8">
    <location>
        <begin position="84"/>
        <end position="111"/>
    </location>
</feature>
<evidence type="ECO:0000256" key="8">
    <source>
        <dbReference type="SAM" id="Coils"/>
    </source>
</evidence>
<keyword evidence="8" id="KW-0175">Coiled coil</keyword>
<organism evidence="11 12">
    <name type="scientific">Crassaminicella thermophila</name>
    <dbReference type="NCBI Taxonomy" id="2599308"/>
    <lineage>
        <taxon>Bacteria</taxon>
        <taxon>Bacillati</taxon>
        <taxon>Bacillota</taxon>
        <taxon>Clostridia</taxon>
        <taxon>Eubacteriales</taxon>
        <taxon>Clostridiaceae</taxon>
        <taxon>Crassaminicella</taxon>
    </lineage>
</organism>
<dbReference type="SUPFAM" id="SSF103088">
    <property type="entry name" value="OmpA-like"/>
    <property type="match status" value="1"/>
</dbReference>
<dbReference type="Pfam" id="PF00691">
    <property type="entry name" value="OmpA"/>
    <property type="match status" value="1"/>
</dbReference>
<keyword evidence="3" id="KW-1003">Cell membrane</keyword>
<keyword evidence="4 9" id="KW-0812">Transmembrane</keyword>
<sequence>MSRKRKQEEAKAGAPEWMTTFSDLMTLLLCFFVLLFAFSTIDLRKFSAVIQSFQGSLGVLEGGKTLEEVQYIEDALNEDKTTKQLEELEDFKKLKEQMEEYINENGMEEQILVDLDTRGLLLRFKDNVLFDSGYAALKPAAKKTLKFIADLLKQDEFITKYIRVEGHTDSDPIINSKKFPTNWELSVTRASNVVRFLIEEAGIKANRLSASGYSQYHPVAPNDTFENKAKNRRVDIVILRSEFVKSEPYY</sequence>
<dbReference type="AlphaFoldDB" id="A0A5C0SG61"/>
<feature type="transmembrane region" description="Helical" evidence="9">
    <location>
        <begin position="21"/>
        <end position="41"/>
    </location>
</feature>
<dbReference type="EMBL" id="CP042243">
    <property type="protein sequence ID" value="QEK12268.1"/>
    <property type="molecule type" value="Genomic_DNA"/>
</dbReference>
<dbReference type="GO" id="GO:0005886">
    <property type="term" value="C:plasma membrane"/>
    <property type="evidence" value="ECO:0007669"/>
    <property type="project" value="UniProtKB-SubCell"/>
</dbReference>
<dbReference type="KEGG" id="crs:FQB35_07695"/>
<dbReference type="Proteomes" id="UP000324646">
    <property type="component" value="Chromosome"/>
</dbReference>
<evidence type="ECO:0000256" key="6">
    <source>
        <dbReference type="ARBA" id="ARBA00023136"/>
    </source>
</evidence>
<accession>A0A5C0SG61</accession>
<dbReference type="OrthoDB" id="9815217at2"/>
<dbReference type="PROSITE" id="PS51123">
    <property type="entry name" value="OMPA_2"/>
    <property type="match status" value="1"/>
</dbReference>
<evidence type="ECO:0000256" key="2">
    <source>
        <dbReference type="ARBA" id="ARBA00008914"/>
    </source>
</evidence>
<evidence type="ECO:0000313" key="12">
    <source>
        <dbReference type="Proteomes" id="UP000324646"/>
    </source>
</evidence>
<dbReference type="InterPro" id="IPR006665">
    <property type="entry name" value="OmpA-like"/>
</dbReference>
<evidence type="ECO:0000256" key="3">
    <source>
        <dbReference type="ARBA" id="ARBA00022475"/>
    </source>
</evidence>
<dbReference type="Pfam" id="PF13677">
    <property type="entry name" value="MotB_plug"/>
    <property type="match status" value="1"/>
</dbReference>
<dbReference type="InterPro" id="IPR036737">
    <property type="entry name" value="OmpA-like_sf"/>
</dbReference>
<evidence type="ECO:0000256" key="4">
    <source>
        <dbReference type="ARBA" id="ARBA00022692"/>
    </source>
</evidence>
<evidence type="ECO:0000256" key="5">
    <source>
        <dbReference type="ARBA" id="ARBA00022989"/>
    </source>
</evidence>
<dbReference type="Gene3D" id="3.30.1330.60">
    <property type="entry name" value="OmpA-like domain"/>
    <property type="match status" value="1"/>
</dbReference>
<dbReference type="InterPro" id="IPR025713">
    <property type="entry name" value="MotB-like_N_dom"/>
</dbReference>
<evidence type="ECO:0000259" key="10">
    <source>
        <dbReference type="PROSITE" id="PS51123"/>
    </source>
</evidence>
<evidence type="ECO:0000313" key="11">
    <source>
        <dbReference type="EMBL" id="QEK12268.1"/>
    </source>
</evidence>
<reference evidence="11 12" key="1">
    <citation type="submission" date="2019-07" db="EMBL/GenBank/DDBJ databases">
        <title>Complete genome of Crassaminicella thermophila SY095.</title>
        <authorList>
            <person name="Li X."/>
        </authorList>
    </citation>
    <scope>NUCLEOTIDE SEQUENCE [LARGE SCALE GENOMIC DNA]</scope>
    <source>
        <strain evidence="11 12">SY095</strain>
    </source>
</reference>
<evidence type="ECO:0000256" key="7">
    <source>
        <dbReference type="PROSITE-ProRule" id="PRU00473"/>
    </source>
</evidence>
<comment type="subcellular location">
    <subcellularLocation>
        <location evidence="1">Cell membrane</location>
        <topology evidence="1">Single-pass membrane protein</topology>
    </subcellularLocation>
</comment>
<evidence type="ECO:0000256" key="9">
    <source>
        <dbReference type="SAM" id="Phobius"/>
    </source>
</evidence>
<keyword evidence="5 9" id="KW-1133">Transmembrane helix</keyword>
<comment type="similarity">
    <text evidence="2">Belongs to the MotB family.</text>
</comment>
<dbReference type="InterPro" id="IPR050330">
    <property type="entry name" value="Bact_OuterMem_StrucFunc"/>
</dbReference>
<dbReference type="RefSeq" id="WP_148809423.1">
    <property type="nucleotide sequence ID" value="NZ_CP042243.1"/>
</dbReference>
<dbReference type="PANTHER" id="PTHR30329">
    <property type="entry name" value="STATOR ELEMENT OF FLAGELLAR MOTOR COMPLEX"/>
    <property type="match status" value="1"/>
</dbReference>
<dbReference type="PANTHER" id="PTHR30329:SF21">
    <property type="entry name" value="LIPOPROTEIN YIAD-RELATED"/>
    <property type="match status" value="1"/>
</dbReference>
<feature type="domain" description="OmpA-like" evidence="10">
    <location>
        <begin position="117"/>
        <end position="242"/>
    </location>
</feature>
<protein>
    <submittedName>
        <fullName evidence="11">OmpA family protein</fullName>
    </submittedName>
</protein>
<name>A0A5C0SG61_CRATE</name>
<keyword evidence="12" id="KW-1185">Reference proteome</keyword>
<proteinExistence type="inferred from homology"/>
<evidence type="ECO:0000256" key="1">
    <source>
        <dbReference type="ARBA" id="ARBA00004162"/>
    </source>
</evidence>
<gene>
    <name evidence="11" type="ORF">FQB35_07695</name>
</gene>
<dbReference type="CDD" id="cd07185">
    <property type="entry name" value="OmpA_C-like"/>
    <property type="match status" value="1"/>
</dbReference>
<keyword evidence="6 7" id="KW-0472">Membrane</keyword>